<dbReference type="EnsemblMetazoa" id="HelroT175819">
    <property type="protein sequence ID" value="HelroP175819"/>
    <property type="gene ID" value="HelroG175819"/>
</dbReference>
<gene>
    <name evidence="3" type="primary">20205551</name>
    <name evidence="2" type="ORF">HELRODRAFT_175819</name>
</gene>
<organism evidence="3 4">
    <name type="scientific">Helobdella robusta</name>
    <name type="common">Californian leech</name>
    <dbReference type="NCBI Taxonomy" id="6412"/>
    <lineage>
        <taxon>Eukaryota</taxon>
        <taxon>Metazoa</taxon>
        <taxon>Spiralia</taxon>
        <taxon>Lophotrochozoa</taxon>
        <taxon>Annelida</taxon>
        <taxon>Clitellata</taxon>
        <taxon>Hirudinea</taxon>
        <taxon>Rhynchobdellida</taxon>
        <taxon>Glossiphoniidae</taxon>
        <taxon>Helobdella</taxon>
    </lineage>
</organism>
<evidence type="ECO:0000313" key="4">
    <source>
        <dbReference type="Proteomes" id="UP000015101"/>
    </source>
</evidence>
<dbReference type="HOGENOM" id="CLU_1290231_0_0_1"/>
<feature type="region of interest" description="Disordered" evidence="1">
    <location>
        <begin position="60"/>
        <end position="123"/>
    </location>
</feature>
<evidence type="ECO:0000313" key="3">
    <source>
        <dbReference type="EnsemblMetazoa" id="HelroP175819"/>
    </source>
</evidence>
<protein>
    <submittedName>
        <fullName evidence="2 3">Uncharacterized protein</fullName>
    </submittedName>
</protein>
<keyword evidence="4" id="KW-1185">Reference proteome</keyword>
<dbReference type="AlphaFoldDB" id="T1F9Q2"/>
<dbReference type="EMBL" id="KB096945">
    <property type="protein sequence ID" value="ESO00401.1"/>
    <property type="molecule type" value="Genomic_DNA"/>
</dbReference>
<evidence type="ECO:0000256" key="1">
    <source>
        <dbReference type="SAM" id="MobiDB-lite"/>
    </source>
</evidence>
<dbReference type="InParanoid" id="T1F9Q2"/>
<dbReference type="KEGG" id="hro:HELRODRAFT_175819"/>
<reference evidence="2 4" key="2">
    <citation type="journal article" date="2013" name="Nature">
        <title>Insights into bilaterian evolution from three spiralian genomes.</title>
        <authorList>
            <person name="Simakov O."/>
            <person name="Marletaz F."/>
            <person name="Cho S.J."/>
            <person name="Edsinger-Gonzales E."/>
            <person name="Havlak P."/>
            <person name="Hellsten U."/>
            <person name="Kuo D.H."/>
            <person name="Larsson T."/>
            <person name="Lv J."/>
            <person name="Arendt D."/>
            <person name="Savage R."/>
            <person name="Osoegawa K."/>
            <person name="de Jong P."/>
            <person name="Grimwood J."/>
            <person name="Chapman J.A."/>
            <person name="Shapiro H."/>
            <person name="Aerts A."/>
            <person name="Otillar R.P."/>
            <person name="Terry A.Y."/>
            <person name="Boore J.L."/>
            <person name="Grigoriev I.V."/>
            <person name="Lindberg D.R."/>
            <person name="Seaver E.C."/>
            <person name="Weisblat D.A."/>
            <person name="Putnam N.H."/>
            <person name="Rokhsar D.S."/>
        </authorList>
    </citation>
    <scope>NUCLEOTIDE SEQUENCE</scope>
</reference>
<dbReference type="CTD" id="20205551"/>
<dbReference type="RefSeq" id="XP_009021451.1">
    <property type="nucleotide sequence ID" value="XM_009023203.1"/>
</dbReference>
<dbReference type="GeneID" id="20205551"/>
<reference evidence="4" key="1">
    <citation type="submission" date="2012-12" db="EMBL/GenBank/DDBJ databases">
        <authorList>
            <person name="Hellsten U."/>
            <person name="Grimwood J."/>
            <person name="Chapman J.A."/>
            <person name="Shapiro H."/>
            <person name="Aerts A."/>
            <person name="Otillar R.P."/>
            <person name="Terry A.Y."/>
            <person name="Boore J.L."/>
            <person name="Simakov O."/>
            <person name="Marletaz F."/>
            <person name="Cho S.-J."/>
            <person name="Edsinger-Gonzales E."/>
            <person name="Havlak P."/>
            <person name="Kuo D.-H."/>
            <person name="Larsson T."/>
            <person name="Lv J."/>
            <person name="Arendt D."/>
            <person name="Savage R."/>
            <person name="Osoegawa K."/>
            <person name="de Jong P."/>
            <person name="Lindberg D.R."/>
            <person name="Seaver E.C."/>
            <person name="Weisblat D.A."/>
            <person name="Putnam N.H."/>
            <person name="Grigoriev I.V."/>
            <person name="Rokhsar D.S."/>
        </authorList>
    </citation>
    <scope>NUCLEOTIDE SEQUENCE</scope>
</reference>
<sequence>MSTHYMTNKMLCTCQPICNNARIHKKHFLKQNDTILTRVTWLVIQQLINSLRMIMQEDAESDENNVTENDANSEDGNYLLGLGADSDTEDHVSEESDESEDVIIYDEKPVNPPSTTVTNRGKVEQMEKEEIEADYVVEGTHTPADVNPSTLEHFCDFHAAAIISGGPSLLFKSTQGSVDAVFCHAQDHTQCRYKGMNRKNRRPKTRWKTVSSVI</sequence>
<accession>T1F9Q2</accession>
<dbReference type="Proteomes" id="UP000015101">
    <property type="component" value="Unassembled WGS sequence"/>
</dbReference>
<dbReference type="EMBL" id="AMQM01005434">
    <property type="status" value="NOT_ANNOTATED_CDS"/>
    <property type="molecule type" value="Genomic_DNA"/>
</dbReference>
<name>T1F9Q2_HELRO</name>
<evidence type="ECO:0000313" key="2">
    <source>
        <dbReference type="EMBL" id="ESO00401.1"/>
    </source>
</evidence>
<reference evidence="3" key="3">
    <citation type="submission" date="2015-06" db="UniProtKB">
        <authorList>
            <consortium name="EnsemblMetazoa"/>
        </authorList>
    </citation>
    <scope>IDENTIFICATION</scope>
</reference>
<proteinExistence type="predicted"/>
<dbReference type="OrthoDB" id="294052at2759"/>
<feature type="compositionally biased region" description="Acidic residues" evidence="1">
    <location>
        <begin position="95"/>
        <end position="104"/>
    </location>
</feature>